<evidence type="ECO:0000256" key="11">
    <source>
        <dbReference type="RuleBase" id="RU361242"/>
    </source>
</evidence>
<keyword evidence="5" id="KW-0735">Signal-anchor</keyword>
<dbReference type="CDD" id="cd02510">
    <property type="entry name" value="pp-GalNAc-T"/>
    <property type="match status" value="1"/>
</dbReference>
<comment type="pathway">
    <text evidence="11">Protein modification; protein glycosylation.</text>
</comment>
<dbReference type="OrthoDB" id="6159198at2759"/>
<dbReference type="InterPro" id="IPR000772">
    <property type="entry name" value="Ricin_B_lectin"/>
</dbReference>
<evidence type="ECO:0000256" key="9">
    <source>
        <dbReference type="ARBA" id="ARBA00023157"/>
    </source>
</evidence>
<keyword evidence="6 11" id="KW-1133">Transmembrane helix</keyword>
<protein>
    <recommendedName>
        <fullName evidence="11">Polypeptide N-acetylgalactosaminyltransferase</fullName>
        <ecNumber evidence="11">2.4.1.-</ecNumber>
    </recommendedName>
    <alternativeName>
        <fullName evidence="11">Protein-UDP acetylgalactosaminyltransferase</fullName>
    </alternativeName>
</protein>
<keyword evidence="11" id="KW-0808">Transferase</keyword>
<evidence type="ECO:0000313" key="13">
    <source>
        <dbReference type="Proteomes" id="UP000504634"/>
    </source>
</evidence>
<organism evidence="13 14">
    <name type="scientific">Drosophila lebanonensis</name>
    <name type="common">Fruit fly</name>
    <name type="synonym">Scaptodrosophila lebanonensis</name>
    <dbReference type="NCBI Taxonomy" id="7225"/>
    <lineage>
        <taxon>Eukaryota</taxon>
        <taxon>Metazoa</taxon>
        <taxon>Ecdysozoa</taxon>
        <taxon>Arthropoda</taxon>
        <taxon>Hexapoda</taxon>
        <taxon>Insecta</taxon>
        <taxon>Pterygota</taxon>
        <taxon>Neoptera</taxon>
        <taxon>Endopterygota</taxon>
        <taxon>Diptera</taxon>
        <taxon>Brachycera</taxon>
        <taxon>Muscomorpha</taxon>
        <taxon>Ephydroidea</taxon>
        <taxon>Drosophilidae</taxon>
        <taxon>Scaptodrosophila</taxon>
    </lineage>
</organism>
<dbReference type="GO" id="GO:0006493">
    <property type="term" value="P:protein O-linked glycosylation"/>
    <property type="evidence" value="ECO:0007669"/>
    <property type="project" value="TreeGrafter"/>
</dbReference>
<dbReference type="UniPathway" id="UPA00378"/>
<keyword evidence="4 11" id="KW-0430">Lectin</keyword>
<sequence length="524" mass="60579">MKRDAKRVGLGEHGEAAKLNNSMGGLQLKLYRKYGFDALLSDSISVNRSLPDARLLTCKKKLYLSVLPMASIIIIFFNEYLSVLQRSVHSVINRSPPELIKEVILVDDYSDRDHLHKPLEDYIAGHFTNVRIIRQPRRMGLMAARTAGARNATAEILVFLDSHIEANHNWLPPLLEPIALNKRIVVTPSINAISFNSFSVGKKKTYRRDGFMWNLVYMDLPRLPEDLKFPDKPFKSPIMMGGLFALASQFFWELGGYDEGLDIYGGEQYELSFKIWMCGGELYNVPCSHVAHIYNRNKKNYKLPVARSNYFRKNMKRMAQVWMDDFKQFVQKPLHNVNAGDLTKQKALRSKLKCKSFKWYLKNVAFDIVDRFPPYIYASGAIQNLGNVNMCVDVLGNDTLKPIGLHHCARNLIRPKQSQFWVLSPRKELRLQLQNKYTKCLEVHTLKRNAPVWQSPCHRNGGNQYWNYDYKTGLLQYRKEGERCLEMLPLKKTVVVNACNKSNMYMQWNIGFVNRKALKNIESL</sequence>
<evidence type="ECO:0000256" key="10">
    <source>
        <dbReference type="ARBA" id="ARBA00023180"/>
    </source>
</evidence>
<keyword evidence="11" id="KW-0464">Manganese</keyword>
<dbReference type="PANTHER" id="PTHR11675:SF134">
    <property type="entry name" value="N-ACETYLGALACTOSAMINYLTRANSFERASE 4-RELATED"/>
    <property type="match status" value="1"/>
</dbReference>
<dbReference type="EC" id="2.4.1.-" evidence="11"/>
<comment type="similarity">
    <text evidence="2 11">Belongs to the glycosyltransferase 2 family. GalNAc-T subfamily.</text>
</comment>
<evidence type="ECO:0000256" key="6">
    <source>
        <dbReference type="ARBA" id="ARBA00022989"/>
    </source>
</evidence>
<dbReference type="GO" id="GO:0030246">
    <property type="term" value="F:carbohydrate binding"/>
    <property type="evidence" value="ECO:0007669"/>
    <property type="project" value="UniProtKB-KW"/>
</dbReference>
<proteinExistence type="inferred from homology"/>
<dbReference type="PROSITE" id="PS50231">
    <property type="entry name" value="RICIN_B_LECTIN"/>
    <property type="match status" value="1"/>
</dbReference>
<dbReference type="Gene3D" id="3.90.550.10">
    <property type="entry name" value="Spore Coat Polysaccharide Biosynthesis Protein SpsA, Chain A"/>
    <property type="match status" value="1"/>
</dbReference>
<evidence type="ECO:0000313" key="14">
    <source>
        <dbReference type="RefSeq" id="XP_030380301.1"/>
    </source>
</evidence>
<evidence type="ECO:0000256" key="1">
    <source>
        <dbReference type="ARBA" id="ARBA00004323"/>
    </source>
</evidence>
<dbReference type="GO" id="GO:0000139">
    <property type="term" value="C:Golgi membrane"/>
    <property type="evidence" value="ECO:0007669"/>
    <property type="project" value="UniProtKB-SubCell"/>
</dbReference>
<evidence type="ECO:0000259" key="12">
    <source>
        <dbReference type="SMART" id="SM00458"/>
    </source>
</evidence>
<evidence type="ECO:0000256" key="2">
    <source>
        <dbReference type="ARBA" id="ARBA00005680"/>
    </source>
</evidence>
<dbReference type="SMART" id="SM00458">
    <property type="entry name" value="RICIN"/>
    <property type="match status" value="1"/>
</dbReference>
<dbReference type="InterPro" id="IPR045885">
    <property type="entry name" value="GalNAc-T"/>
</dbReference>
<dbReference type="PANTHER" id="PTHR11675">
    <property type="entry name" value="N-ACETYLGALACTOSAMINYLTRANSFERASE"/>
    <property type="match status" value="1"/>
</dbReference>
<dbReference type="InterPro" id="IPR029044">
    <property type="entry name" value="Nucleotide-diphossugar_trans"/>
</dbReference>
<evidence type="ECO:0000256" key="7">
    <source>
        <dbReference type="ARBA" id="ARBA00023034"/>
    </source>
</evidence>
<dbReference type="GeneID" id="115628364"/>
<name>A0A6J2TUS3_DROLE</name>
<keyword evidence="9 11" id="KW-1015">Disulfide bond</keyword>
<dbReference type="Proteomes" id="UP000504634">
    <property type="component" value="Unplaced"/>
</dbReference>
<keyword evidence="8 11" id="KW-0472">Membrane</keyword>
<dbReference type="InterPro" id="IPR035992">
    <property type="entry name" value="Ricin_B-like_lectins"/>
</dbReference>
<evidence type="ECO:0000256" key="3">
    <source>
        <dbReference type="ARBA" id="ARBA00022692"/>
    </source>
</evidence>
<dbReference type="Pfam" id="PF00652">
    <property type="entry name" value="Ricin_B_lectin"/>
    <property type="match status" value="1"/>
</dbReference>
<dbReference type="InterPro" id="IPR001173">
    <property type="entry name" value="Glyco_trans_2-like"/>
</dbReference>
<dbReference type="RefSeq" id="XP_030380301.1">
    <property type="nucleotide sequence ID" value="XM_030524441.1"/>
</dbReference>
<dbReference type="AlphaFoldDB" id="A0A6J2TUS3"/>
<gene>
    <name evidence="14" type="primary">LOC115628364</name>
</gene>
<dbReference type="Pfam" id="PF00535">
    <property type="entry name" value="Glycos_transf_2"/>
    <property type="match status" value="1"/>
</dbReference>
<keyword evidence="7 11" id="KW-0333">Golgi apparatus</keyword>
<keyword evidence="13" id="KW-1185">Reference proteome</keyword>
<dbReference type="Gene3D" id="2.80.10.50">
    <property type="match status" value="1"/>
</dbReference>
<evidence type="ECO:0000256" key="4">
    <source>
        <dbReference type="ARBA" id="ARBA00022734"/>
    </source>
</evidence>
<reference evidence="14" key="1">
    <citation type="submission" date="2025-08" db="UniProtKB">
        <authorList>
            <consortium name="RefSeq"/>
        </authorList>
    </citation>
    <scope>IDENTIFICATION</scope>
    <source>
        <strain evidence="14">11010-0011.00</strain>
        <tissue evidence="14">Whole body</tissue>
    </source>
</reference>
<keyword evidence="10" id="KW-0325">Glycoprotein</keyword>
<dbReference type="SUPFAM" id="SSF53448">
    <property type="entry name" value="Nucleotide-diphospho-sugar transferases"/>
    <property type="match status" value="1"/>
</dbReference>
<evidence type="ECO:0000256" key="5">
    <source>
        <dbReference type="ARBA" id="ARBA00022968"/>
    </source>
</evidence>
<keyword evidence="3 11" id="KW-0812">Transmembrane</keyword>
<dbReference type="GO" id="GO:0004653">
    <property type="term" value="F:polypeptide N-acetylgalactosaminyltransferase activity"/>
    <property type="evidence" value="ECO:0007669"/>
    <property type="project" value="TreeGrafter"/>
</dbReference>
<feature type="transmembrane region" description="Helical" evidence="11">
    <location>
        <begin position="62"/>
        <end position="81"/>
    </location>
</feature>
<dbReference type="SUPFAM" id="SSF50370">
    <property type="entry name" value="Ricin B-like lectins"/>
    <property type="match status" value="1"/>
</dbReference>
<comment type="subcellular location">
    <subcellularLocation>
        <location evidence="1 11">Golgi apparatus membrane</location>
        <topology evidence="1 11">Single-pass type II membrane protein</topology>
    </subcellularLocation>
</comment>
<evidence type="ECO:0000256" key="8">
    <source>
        <dbReference type="ARBA" id="ARBA00023136"/>
    </source>
</evidence>
<keyword evidence="11" id="KW-0328">Glycosyltransferase</keyword>
<feature type="domain" description="Ricin B lectin" evidence="12">
    <location>
        <begin position="379"/>
        <end position="511"/>
    </location>
</feature>
<comment type="cofactor">
    <cofactor evidence="11">
        <name>Mn(2+)</name>
        <dbReference type="ChEBI" id="CHEBI:29035"/>
    </cofactor>
</comment>
<accession>A0A6J2TUS3</accession>